<dbReference type="GO" id="GO:0005737">
    <property type="term" value="C:cytoplasm"/>
    <property type="evidence" value="ECO:0007669"/>
    <property type="project" value="UniProtKB-SubCell"/>
</dbReference>
<feature type="binding site" evidence="6">
    <location>
        <begin position="6"/>
        <end position="11"/>
    </location>
    <ligand>
        <name>NADP(+)</name>
        <dbReference type="ChEBI" id="CHEBI:58349"/>
    </ligand>
</feature>
<evidence type="ECO:0000256" key="3">
    <source>
        <dbReference type="ARBA" id="ARBA00023002"/>
    </source>
</evidence>
<evidence type="ECO:0000256" key="4">
    <source>
        <dbReference type="HAMAP-Rule" id="MF_01925"/>
    </source>
</evidence>
<dbReference type="Gene3D" id="1.10.3730.10">
    <property type="entry name" value="ProC C-terminal domain-like"/>
    <property type="match status" value="1"/>
</dbReference>
<comment type="catalytic activity">
    <reaction evidence="4">
        <text>L-proline + NAD(+) = (S)-1-pyrroline-5-carboxylate + NADH + 2 H(+)</text>
        <dbReference type="Rhea" id="RHEA:14105"/>
        <dbReference type="ChEBI" id="CHEBI:15378"/>
        <dbReference type="ChEBI" id="CHEBI:17388"/>
        <dbReference type="ChEBI" id="CHEBI:57540"/>
        <dbReference type="ChEBI" id="CHEBI:57945"/>
        <dbReference type="ChEBI" id="CHEBI:60039"/>
        <dbReference type="EC" id="1.5.1.2"/>
    </reaction>
</comment>
<dbReference type="InterPro" id="IPR000304">
    <property type="entry name" value="Pyrroline-COOH_reductase"/>
</dbReference>
<dbReference type="Pfam" id="PF14748">
    <property type="entry name" value="P5CR_dimer"/>
    <property type="match status" value="1"/>
</dbReference>
<evidence type="ECO:0000256" key="6">
    <source>
        <dbReference type="PIRSR" id="PIRSR000193-1"/>
    </source>
</evidence>
<dbReference type="EC" id="1.5.1.2" evidence="4 5"/>
<feature type="binding site" evidence="6">
    <location>
        <begin position="62"/>
        <end position="65"/>
    </location>
    <ligand>
        <name>NADP(+)</name>
        <dbReference type="ChEBI" id="CHEBI:58349"/>
    </ligand>
</feature>
<feature type="domain" description="Pyrroline-5-carboxylate reductase dimerisation" evidence="9">
    <location>
        <begin position="155"/>
        <end position="260"/>
    </location>
</feature>
<name>A0A4D6XAU9_PSEPU</name>
<dbReference type="GO" id="GO:0004735">
    <property type="term" value="F:pyrroline-5-carboxylate reductase activity"/>
    <property type="evidence" value="ECO:0007669"/>
    <property type="project" value="UniProtKB-UniRule"/>
</dbReference>
<evidence type="ECO:0000313" key="11">
    <source>
        <dbReference type="Proteomes" id="UP000298551"/>
    </source>
</evidence>
<dbReference type="PANTHER" id="PTHR11645">
    <property type="entry name" value="PYRROLINE-5-CARBOXYLATE REDUCTASE"/>
    <property type="match status" value="1"/>
</dbReference>
<feature type="domain" description="Pyrroline-5-carboxylate reductase catalytic N-terminal" evidence="8">
    <location>
        <begin position="3"/>
        <end position="91"/>
    </location>
</feature>
<dbReference type="GO" id="GO:0055129">
    <property type="term" value="P:L-proline biosynthetic process"/>
    <property type="evidence" value="ECO:0007669"/>
    <property type="project" value="UniProtKB-UniRule"/>
</dbReference>
<dbReference type="Pfam" id="PF03807">
    <property type="entry name" value="F420_oxidored"/>
    <property type="match status" value="1"/>
</dbReference>
<dbReference type="FunFam" id="1.10.3730.10:FF:000001">
    <property type="entry name" value="Pyrroline-5-carboxylate reductase"/>
    <property type="match status" value="1"/>
</dbReference>
<dbReference type="InterPro" id="IPR008927">
    <property type="entry name" value="6-PGluconate_DH-like_C_sf"/>
</dbReference>
<evidence type="ECO:0000259" key="9">
    <source>
        <dbReference type="Pfam" id="PF14748"/>
    </source>
</evidence>
<keyword evidence="4 7" id="KW-0641">Proline biosynthesis</keyword>
<dbReference type="AlphaFoldDB" id="A0A4D6XAU9"/>
<dbReference type="HAMAP" id="MF_01925">
    <property type="entry name" value="P5C_reductase"/>
    <property type="match status" value="1"/>
</dbReference>
<dbReference type="Proteomes" id="UP000298551">
    <property type="component" value="Chromosome"/>
</dbReference>
<dbReference type="NCBIfam" id="TIGR00112">
    <property type="entry name" value="proC"/>
    <property type="match status" value="1"/>
</dbReference>
<evidence type="ECO:0000256" key="1">
    <source>
        <dbReference type="ARBA" id="ARBA00005525"/>
    </source>
</evidence>
<keyword evidence="3 4" id="KW-0560">Oxidoreductase</keyword>
<evidence type="ECO:0000256" key="5">
    <source>
        <dbReference type="NCBIfam" id="TIGR00112"/>
    </source>
</evidence>
<dbReference type="InterPro" id="IPR028939">
    <property type="entry name" value="P5C_Rdtase_cat_N"/>
</dbReference>
<evidence type="ECO:0000256" key="2">
    <source>
        <dbReference type="ARBA" id="ARBA00022857"/>
    </source>
</evidence>
<evidence type="ECO:0000313" key="10">
    <source>
        <dbReference type="EMBL" id="QCI13722.1"/>
    </source>
</evidence>
<accession>A0A4D6XAU9</accession>
<keyword evidence="2 4" id="KW-0521">NADP</keyword>
<dbReference type="SUPFAM" id="SSF51735">
    <property type="entry name" value="NAD(P)-binding Rossmann-fold domains"/>
    <property type="match status" value="1"/>
</dbReference>
<comment type="function">
    <text evidence="4">Catalyzes the reduction of 1-pyrroline-5-carboxylate (PCA) to L-proline.</text>
</comment>
<dbReference type="InterPro" id="IPR053790">
    <property type="entry name" value="P5CR-like_CS"/>
</dbReference>
<reference evidence="11" key="1">
    <citation type="submission" date="2019-04" db="EMBL/GenBank/DDBJ databases">
        <title>Genome sequence of Pseudomonas putida 1290, an auxin catabolizing strain.</title>
        <authorList>
            <person name="Laird T.S."/>
            <person name="Leveau J.H.J."/>
        </authorList>
    </citation>
    <scope>NUCLEOTIDE SEQUENCE [LARGE SCALE GENOMIC DNA]</scope>
    <source>
        <strain evidence="11">1290</strain>
    </source>
</reference>
<dbReference type="OrthoDB" id="9805754at2"/>
<evidence type="ECO:0000259" key="8">
    <source>
        <dbReference type="Pfam" id="PF03807"/>
    </source>
</evidence>
<comment type="catalytic activity">
    <reaction evidence="4 7">
        <text>L-proline + NADP(+) = (S)-1-pyrroline-5-carboxylate + NADPH + 2 H(+)</text>
        <dbReference type="Rhea" id="RHEA:14109"/>
        <dbReference type="ChEBI" id="CHEBI:15378"/>
        <dbReference type="ChEBI" id="CHEBI:17388"/>
        <dbReference type="ChEBI" id="CHEBI:57783"/>
        <dbReference type="ChEBI" id="CHEBI:58349"/>
        <dbReference type="ChEBI" id="CHEBI:60039"/>
        <dbReference type="EC" id="1.5.1.2"/>
    </reaction>
</comment>
<dbReference type="UniPathway" id="UPA00098">
    <property type="reaction ID" value="UER00361"/>
</dbReference>
<dbReference type="PROSITE" id="PS00521">
    <property type="entry name" value="P5CR"/>
    <property type="match status" value="1"/>
</dbReference>
<keyword evidence="4 7" id="KW-0028">Amino-acid biosynthesis</keyword>
<dbReference type="InterPro" id="IPR029036">
    <property type="entry name" value="P5CR_dimer"/>
</dbReference>
<keyword evidence="4" id="KW-0963">Cytoplasm</keyword>
<organism evidence="10 11">
    <name type="scientific">Pseudomonas putida</name>
    <name type="common">Arthrobacter siderocapsulatus</name>
    <dbReference type="NCBI Taxonomy" id="303"/>
    <lineage>
        <taxon>Bacteria</taxon>
        <taxon>Pseudomonadati</taxon>
        <taxon>Pseudomonadota</taxon>
        <taxon>Gammaproteobacteria</taxon>
        <taxon>Pseudomonadales</taxon>
        <taxon>Pseudomonadaceae</taxon>
        <taxon>Pseudomonas</taxon>
    </lineage>
</organism>
<dbReference type="PANTHER" id="PTHR11645:SF0">
    <property type="entry name" value="PYRROLINE-5-CARBOXYLATE REDUCTASE 3"/>
    <property type="match status" value="1"/>
</dbReference>
<dbReference type="Gene3D" id="3.40.50.720">
    <property type="entry name" value="NAD(P)-binding Rossmann-like Domain"/>
    <property type="match status" value="1"/>
</dbReference>
<proteinExistence type="inferred from homology"/>
<evidence type="ECO:0000256" key="7">
    <source>
        <dbReference type="RuleBase" id="RU003903"/>
    </source>
</evidence>
<dbReference type="InterPro" id="IPR036291">
    <property type="entry name" value="NAD(P)-bd_dom_sf"/>
</dbReference>
<protein>
    <recommendedName>
        <fullName evidence="4 5">Pyrroline-5-carboxylate reductase</fullName>
        <shortName evidence="4">P5C reductase</shortName>
        <shortName evidence="4">P5CR</shortName>
        <ecNumber evidence="4 5">1.5.1.2</ecNumber>
    </recommendedName>
    <alternativeName>
        <fullName evidence="4">PCA reductase</fullName>
    </alternativeName>
</protein>
<comment type="pathway">
    <text evidence="4 7">Amino-acid biosynthesis; L-proline biosynthesis; L-proline from L-glutamate 5-semialdehyde: step 1/1.</text>
</comment>
<comment type="similarity">
    <text evidence="1 4 7">Belongs to the pyrroline-5-carboxylate reductase family.</text>
</comment>
<dbReference type="PIRSF" id="PIRSF000193">
    <property type="entry name" value="Pyrrol-5-carb_rd"/>
    <property type="match status" value="1"/>
</dbReference>
<dbReference type="EMBL" id="CP039371">
    <property type="protein sequence ID" value="QCI13722.1"/>
    <property type="molecule type" value="Genomic_DNA"/>
</dbReference>
<sequence>MNVLFIGYGRMGGALGDAWLRGGLVSHLNIVDPGLTPDPEQRRYAHLEEVPAERAFDLIVLAVKPAYASAALAGLNDRQCSQAVVVSVAAGVTERTLSNAVGQRSPVVRAMPNTPVLVGAGCTGLYASERLDTARRAIISGLFEAVGSAYWVAEEGLLDAVTAISGSGPAYYHLFSEALAEAGIKLGLDPQLARDLAAQTAFGAATLQHQPHANFTDLRIAVTSPNGTTAAAIDVFETQAKLRELVEAATYAAHRRSVELSNES</sequence>
<dbReference type="RefSeq" id="WP_136915824.1">
    <property type="nucleotide sequence ID" value="NZ_CP039371.1"/>
</dbReference>
<comment type="subcellular location">
    <subcellularLocation>
        <location evidence="4">Cytoplasm</location>
    </subcellularLocation>
</comment>
<dbReference type="SUPFAM" id="SSF48179">
    <property type="entry name" value="6-phosphogluconate dehydrogenase C-terminal domain-like"/>
    <property type="match status" value="1"/>
</dbReference>
<gene>
    <name evidence="4" type="primary">proC</name>
    <name evidence="10" type="ORF">E6B08_21290</name>
</gene>